<name>A0A4C1U428_EUMVA</name>
<evidence type="ECO:0000313" key="2">
    <source>
        <dbReference type="EMBL" id="GBP21143.1"/>
    </source>
</evidence>
<proteinExistence type="predicted"/>
<comment type="caution">
    <text evidence="2">The sequence shown here is derived from an EMBL/GenBank/DDBJ whole genome shotgun (WGS) entry which is preliminary data.</text>
</comment>
<organism evidence="2 3">
    <name type="scientific">Eumeta variegata</name>
    <name type="common">Bagworm moth</name>
    <name type="synonym">Eumeta japonica</name>
    <dbReference type="NCBI Taxonomy" id="151549"/>
    <lineage>
        <taxon>Eukaryota</taxon>
        <taxon>Metazoa</taxon>
        <taxon>Ecdysozoa</taxon>
        <taxon>Arthropoda</taxon>
        <taxon>Hexapoda</taxon>
        <taxon>Insecta</taxon>
        <taxon>Pterygota</taxon>
        <taxon>Neoptera</taxon>
        <taxon>Endopterygota</taxon>
        <taxon>Lepidoptera</taxon>
        <taxon>Glossata</taxon>
        <taxon>Ditrysia</taxon>
        <taxon>Tineoidea</taxon>
        <taxon>Psychidae</taxon>
        <taxon>Oiketicinae</taxon>
        <taxon>Eumeta</taxon>
    </lineage>
</organism>
<gene>
    <name evidence="2" type="ORF">EVAR_11174_1</name>
</gene>
<feature type="region of interest" description="Disordered" evidence="1">
    <location>
        <begin position="63"/>
        <end position="94"/>
    </location>
</feature>
<dbReference type="Proteomes" id="UP000299102">
    <property type="component" value="Unassembled WGS sequence"/>
</dbReference>
<dbReference type="AlphaFoldDB" id="A0A4C1U428"/>
<evidence type="ECO:0000256" key="1">
    <source>
        <dbReference type="SAM" id="MobiDB-lite"/>
    </source>
</evidence>
<keyword evidence="3" id="KW-1185">Reference proteome</keyword>
<reference evidence="2 3" key="1">
    <citation type="journal article" date="2019" name="Commun. Biol.">
        <title>The bagworm genome reveals a unique fibroin gene that provides high tensile strength.</title>
        <authorList>
            <person name="Kono N."/>
            <person name="Nakamura H."/>
            <person name="Ohtoshi R."/>
            <person name="Tomita M."/>
            <person name="Numata K."/>
            <person name="Arakawa K."/>
        </authorList>
    </citation>
    <scope>NUCLEOTIDE SEQUENCE [LARGE SCALE GENOMIC DNA]</scope>
</reference>
<accession>A0A4C1U428</accession>
<dbReference type="EMBL" id="BGZK01000125">
    <property type="protein sequence ID" value="GBP21143.1"/>
    <property type="molecule type" value="Genomic_DNA"/>
</dbReference>
<sequence length="130" mass="13799">MEPINGISVEGAQEIVFVNQAHAPEWRAPPPLAALGFGRAATTPAGSGHVDYILELVGAPVRSADTSPTASTLAFTRPFGPRPPPAPGSGVGRSVSYKDDFLTRKERVSTFDVTLPLGGVYSSMWMITFR</sequence>
<feature type="compositionally biased region" description="Polar residues" evidence="1">
    <location>
        <begin position="64"/>
        <end position="74"/>
    </location>
</feature>
<protein>
    <submittedName>
        <fullName evidence="2">Uncharacterized protein</fullName>
    </submittedName>
</protein>
<evidence type="ECO:0000313" key="3">
    <source>
        <dbReference type="Proteomes" id="UP000299102"/>
    </source>
</evidence>